<evidence type="ECO:0000313" key="3">
    <source>
        <dbReference type="EMBL" id="QDV07202.1"/>
    </source>
</evidence>
<reference evidence="3 4" key="1">
    <citation type="submission" date="2019-02" db="EMBL/GenBank/DDBJ databases">
        <title>Deep-cultivation of Planctomycetes and their phenomic and genomic characterization uncovers novel biology.</title>
        <authorList>
            <person name="Wiegand S."/>
            <person name="Jogler M."/>
            <person name="Boedeker C."/>
            <person name="Pinto D."/>
            <person name="Vollmers J."/>
            <person name="Rivas-Marin E."/>
            <person name="Kohn T."/>
            <person name="Peeters S.H."/>
            <person name="Heuer A."/>
            <person name="Rast P."/>
            <person name="Oberbeckmann S."/>
            <person name="Bunk B."/>
            <person name="Jeske O."/>
            <person name="Meyerdierks A."/>
            <person name="Storesund J.E."/>
            <person name="Kallscheuer N."/>
            <person name="Luecker S."/>
            <person name="Lage O.M."/>
            <person name="Pohl T."/>
            <person name="Merkel B.J."/>
            <person name="Hornburger P."/>
            <person name="Mueller R.-W."/>
            <person name="Bruemmer F."/>
            <person name="Labrenz M."/>
            <person name="Spormann A.M."/>
            <person name="Op den Camp H."/>
            <person name="Overmann J."/>
            <person name="Amann R."/>
            <person name="Jetten M.S.M."/>
            <person name="Mascher T."/>
            <person name="Medema M.H."/>
            <person name="Devos D.P."/>
            <person name="Kaster A.-K."/>
            <person name="Ovreas L."/>
            <person name="Rohde M."/>
            <person name="Galperin M.Y."/>
            <person name="Jogler C."/>
        </authorList>
    </citation>
    <scope>NUCLEOTIDE SEQUENCE [LARGE SCALE GENOMIC DNA]</scope>
    <source>
        <strain evidence="3 4">Poly30</strain>
    </source>
</reference>
<dbReference type="SMART" id="SM00710">
    <property type="entry name" value="PbH1"/>
    <property type="match status" value="3"/>
</dbReference>
<dbReference type="AlphaFoldDB" id="A0A518ET07"/>
<evidence type="ECO:0000313" key="4">
    <source>
        <dbReference type="Proteomes" id="UP000320390"/>
    </source>
</evidence>
<dbReference type="SUPFAM" id="SSF51126">
    <property type="entry name" value="Pectin lyase-like"/>
    <property type="match status" value="1"/>
</dbReference>
<accession>A0A518ET07</accession>
<protein>
    <recommendedName>
        <fullName evidence="2">Right handed beta helix domain-containing protein</fullName>
    </recommendedName>
</protein>
<keyword evidence="4" id="KW-1185">Reference proteome</keyword>
<keyword evidence="1" id="KW-0732">Signal</keyword>
<dbReference type="EMBL" id="CP036434">
    <property type="protein sequence ID" value="QDV07202.1"/>
    <property type="molecule type" value="Genomic_DNA"/>
</dbReference>
<gene>
    <name evidence="3" type="ORF">Poly30_27210</name>
</gene>
<feature type="chain" id="PRO_5021952626" description="Right handed beta helix domain-containing protein" evidence="1">
    <location>
        <begin position="18"/>
        <end position="546"/>
    </location>
</feature>
<feature type="domain" description="Right handed beta helix" evidence="2">
    <location>
        <begin position="265"/>
        <end position="389"/>
    </location>
</feature>
<proteinExistence type="predicted"/>
<dbReference type="InterPro" id="IPR011050">
    <property type="entry name" value="Pectin_lyase_fold/virulence"/>
</dbReference>
<sequence length="546" mass="59256" precursor="true">MILARILALWPAIAGQAALTNESSAVFSADSFGATPDQPDDDDGPAIQAAIDAAIDYSNLSGEAATVLLTGGAEYRLKTGRRGRGYLDLSCHFGAGPVVFDGAGATLIVETPRLGVFYIDRSERVRIQDVVIDLDPLPHIACRVTAVHRNARTVIAQPFPGATDLAQFPGYSDEWGWIHDPDVLHRPKRGVASSFAVTERTQQEPGGPIRFTMTPQVDLGDFAVGDVLSFLYRRGNNFRIQYSSGIELRRVISYGAGLFFVATTHDVGLTVRDCAVLVKPGRVQATGGDGVHLKYCRDVSIENCYFEGLSDDGVNVSATIGFRVEGCEFHSKRRQAVVLDTDQVAYRSRNGVLRDNTATFNGNSFLYHDGGDYRSVLVAGTKVHGNNRSTSVEQSFTGRLVEQGTVAIGGEKASLAWSADGDVGVRSELFGAAGAHHWRLIRIATERGQRWRLEAFRPGGPQPWLYLTYLQHLSVEPSRLGGPRDDPERATIDAQVWIQERVGEATVRLLHEASGLYLATKAEPSGGALGMTADVREASVWTLLLD</sequence>
<dbReference type="Pfam" id="PF13229">
    <property type="entry name" value="Beta_helix"/>
    <property type="match status" value="1"/>
</dbReference>
<dbReference type="InterPro" id="IPR039448">
    <property type="entry name" value="Beta_helix"/>
</dbReference>
<evidence type="ECO:0000259" key="2">
    <source>
        <dbReference type="Pfam" id="PF13229"/>
    </source>
</evidence>
<organism evidence="3 4">
    <name type="scientific">Saltatorellus ferox</name>
    <dbReference type="NCBI Taxonomy" id="2528018"/>
    <lineage>
        <taxon>Bacteria</taxon>
        <taxon>Pseudomonadati</taxon>
        <taxon>Planctomycetota</taxon>
        <taxon>Planctomycetia</taxon>
        <taxon>Planctomycetia incertae sedis</taxon>
        <taxon>Saltatorellus</taxon>
    </lineage>
</organism>
<dbReference type="InterPro" id="IPR006626">
    <property type="entry name" value="PbH1"/>
</dbReference>
<evidence type="ECO:0000256" key="1">
    <source>
        <dbReference type="SAM" id="SignalP"/>
    </source>
</evidence>
<dbReference type="Gene3D" id="2.160.20.10">
    <property type="entry name" value="Single-stranded right-handed beta-helix, Pectin lyase-like"/>
    <property type="match status" value="1"/>
</dbReference>
<feature type="signal peptide" evidence="1">
    <location>
        <begin position="1"/>
        <end position="17"/>
    </location>
</feature>
<dbReference type="InterPro" id="IPR012334">
    <property type="entry name" value="Pectin_lyas_fold"/>
</dbReference>
<name>A0A518ET07_9BACT</name>
<dbReference type="Proteomes" id="UP000320390">
    <property type="component" value="Chromosome"/>
</dbReference>